<dbReference type="STRING" id="61819.ENSACIP00000007779"/>
<name>A0A3Q0R6P6_AMPCI</name>
<evidence type="ECO:0000256" key="1">
    <source>
        <dbReference type="SAM" id="MobiDB-lite"/>
    </source>
</evidence>
<keyword evidence="3" id="KW-1185">Reference proteome</keyword>
<proteinExistence type="predicted"/>
<dbReference type="Ensembl" id="ENSACIT00000008006.1">
    <property type="protein sequence ID" value="ENSACIP00000007779.1"/>
    <property type="gene ID" value="ENSACIG00000006091.1"/>
</dbReference>
<dbReference type="Proteomes" id="UP000261340">
    <property type="component" value="Unplaced"/>
</dbReference>
<evidence type="ECO:0000313" key="2">
    <source>
        <dbReference type="Ensembl" id="ENSACIP00000007779.1"/>
    </source>
</evidence>
<dbReference type="PANTHER" id="PTHR37349">
    <property type="entry name" value="TESTIS-EXPRESSED PROTEIN 12"/>
    <property type="match status" value="1"/>
</dbReference>
<dbReference type="GeneTree" id="ENSGT00940000174828"/>
<feature type="region of interest" description="Disordered" evidence="1">
    <location>
        <begin position="1"/>
        <end position="60"/>
    </location>
</feature>
<dbReference type="PANTHER" id="PTHR37349:SF1">
    <property type="entry name" value="TESTIS-EXPRESSED PROTEIN 12"/>
    <property type="match status" value="1"/>
</dbReference>
<protein>
    <submittedName>
        <fullName evidence="2">Uncharacterized protein</fullName>
    </submittedName>
</protein>
<organism evidence="2 3">
    <name type="scientific">Amphilophus citrinellus</name>
    <name type="common">Midas cichlid</name>
    <name type="synonym">Cichlasoma citrinellum</name>
    <dbReference type="NCBI Taxonomy" id="61819"/>
    <lineage>
        <taxon>Eukaryota</taxon>
        <taxon>Metazoa</taxon>
        <taxon>Chordata</taxon>
        <taxon>Craniata</taxon>
        <taxon>Vertebrata</taxon>
        <taxon>Euteleostomi</taxon>
        <taxon>Actinopterygii</taxon>
        <taxon>Neopterygii</taxon>
        <taxon>Teleostei</taxon>
        <taxon>Neoteleostei</taxon>
        <taxon>Acanthomorphata</taxon>
        <taxon>Ovalentaria</taxon>
        <taxon>Cichlomorphae</taxon>
        <taxon>Cichliformes</taxon>
        <taxon>Cichlidae</taxon>
        <taxon>New World cichlids</taxon>
        <taxon>Cichlasomatinae</taxon>
        <taxon>Heroini</taxon>
        <taxon>Amphilophus</taxon>
    </lineage>
</organism>
<dbReference type="InterPro" id="IPR029193">
    <property type="entry name" value="TEX12"/>
</dbReference>
<reference evidence="2" key="2">
    <citation type="submission" date="2025-09" db="UniProtKB">
        <authorList>
            <consortium name="Ensembl"/>
        </authorList>
    </citation>
    <scope>IDENTIFICATION</scope>
</reference>
<reference evidence="2" key="1">
    <citation type="submission" date="2025-08" db="UniProtKB">
        <authorList>
            <consortium name="Ensembl"/>
        </authorList>
    </citation>
    <scope>IDENTIFICATION</scope>
</reference>
<evidence type="ECO:0000313" key="3">
    <source>
        <dbReference type="Proteomes" id="UP000261340"/>
    </source>
</evidence>
<sequence length="124" mass="13577">MAPVAGKLKPPAINRMTMNNKGLKQTSSQEVECTNTNQEISPPKKRKSPSETSALDSADSFEATAATSWPVFLLCCSERAAADTSQMEELEVILTEARNLETSLKEKKNHLRQTLALISDKLQG</sequence>
<dbReference type="AlphaFoldDB" id="A0A3Q0R6P6"/>
<dbReference type="OMA" id="TSQEMDC"/>
<accession>A0A3Q0R6P6</accession>
<feature type="compositionally biased region" description="Polar residues" evidence="1">
    <location>
        <begin position="16"/>
        <end position="40"/>
    </location>
</feature>